<dbReference type="InterPro" id="IPR008929">
    <property type="entry name" value="Chondroitin_lyas"/>
</dbReference>
<dbReference type="RefSeq" id="WP_096800565.1">
    <property type="nucleotide sequence ID" value="NZ_CP023564.1"/>
</dbReference>
<gene>
    <name evidence="2" type="ORF">CFK41_15955</name>
</gene>
<evidence type="ECO:0008006" key="4">
    <source>
        <dbReference type="Google" id="ProtNLM"/>
    </source>
</evidence>
<dbReference type="EMBL" id="CP023564">
    <property type="protein sequence ID" value="ATG56105.1"/>
    <property type="molecule type" value="Genomic_DNA"/>
</dbReference>
<dbReference type="PANTHER" id="PTHR39210:SF1">
    <property type="entry name" value="HEPARIN-SULFATE LYASE"/>
    <property type="match status" value="1"/>
</dbReference>
<dbReference type="SUPFAM" id="SSF48230">
    <property type="entry name" value="Chondroitin AC/alginate lyase"/>
    <property type="match status" value="1"/>
</dbReference>
<dbReference type="Gene3D" id="1.50.10.100">
    <property type="entry name" value="Chondroitin AC/alginate lyase"/>
    <property type="match status" value="1"/>
</dbReference>
<evidence type="ECO:0000256" key="1">
    <source>
        <dbReference type="SAM" id="MobiDB-lite"/>
    </source>
</evidence>
<name>A0A291H0X8_9MICO</name>
<keyword evidence="3" id="KW-1185">Reference proteome</keyword>
<proteinExistence type="predicted"/>
<sequence length="643" mass="70084">MTTSQRRRALPEADGPAPIEPDWDAARRRAAEESWAGAILERVREDFSRWRTRLRIPPPGRDSEWTHHAFCADGTRLRFDPERPHHHECPSCGTVLEGEPWDGAWRTQMHNAAASQAQRAALLLRLGDAEEAGAAREVLTGILEQYAADYHRYPPHGDKVGTGRVMPQNLDESIWVIALLRAVRWSGDALPDRVRELARHLAEQVAALLEPQIGEVHNIQCWVLAALAECGISTRDDALLERVRRGAFGIETQIREGFREEGLWYETSAFYHYYALAALLSYREAVGLAGLGTEDARVLARAIEAPVTLAYSDGLLPAYGDCWPHGHLGDFITHVAVASAVLPDGEVSGRGYAPDPVGEHPVDLWIGSRWEHGASRPMAGLNSVAALVFGPGALEHAADVPAEESFLWPDSGIAALVSDRARVTMRFGRDVGMHDHRDKLAVDVEIPGAWRSLDLGSGGYTAGLTQWMRSPAAHSITTLDDERQPPVDARLLHGSEERVSAEVAWDGRRLERTLQLSADGWSDVTEARAEREVPLLWIFHGDGEVLPGEGAEPAELDGDLPGQDRLRDVRRLAASADGTVSATWDVPGAPQVTLVLPPGGTAYAASGEANPSGRALGVLLVRVHAESARFEARFTVPSAGRAT</sequence>
<feature type="region of interest" description="Disordered" evidence="1">
    <location>
        <begin position="1"/>
        <end position="22"/>
    </location>
</feature>
<dbReference type="KEGG" id="bgg:CFK41_15955"/>
<organism evidence="2 3">
    <name type="scientific">Brachybacterium ginsengisoli</name>
    <dbReference type="NCBI Taxonomy" id="1331682"/>
    <lineage>
        <taxon>Bacteria</taxon>
        <taxon>Bacillati</taxon>
        <taxon>Actinomycetota</taxon>
        <taxon>Actinomycetes</taxon>
        <taxon>Micrococcales</taxon>
        <taxon>Dermabacteraceae</taxon>
        <taxon>Brachybacterium</taxon>
    </lineage>
</organism>
<reference evidence="2 3" key="1">
    <citation type="journal article" date="2014" name="Int. J. Syst. Evol. Microbiol.">
        <title>Brachybacterium ginsengisoli sp. nov., isolated from soil of a ginseng field.</title>
        <authorList>
            <person name="Hoang V.A."/>
            <person name="Kim Y.J."/>
            <person name="Nguyen N.L."/>
            <person name="Yang D.C."/>
        </authorList>
    </citation>
    <scope>NUCLEOTIDE SEQUENCE [LARGE SCALE GENOMIC DNA]</scope>
    <source>
        <strain evidence="2 3">DCY80</strain>
    </source>
</reference>
<dbReference type="OrthoDB" id="7335480at2"/>
<accession>A0A291H0X8</accession>
<evidence type="ECO:0000313" key="2">
    <source>
        <dbReference type="EMBL" id="ATG56105.1"/>
    </source>
</evidence>
<protein>
    <recommendedName>
        <fullName evidence="4">Alginate lyase domain-containing protein</fullName>
    </recommendedName>
</protein>
<dbReference type="AlphaFoldDB" id="A0A291H0X8"/>
<dbReference type="Gene3D" id="2.70.98.70">
    <property type="match status" value="1"/>
</dbReference>
<evidence type="ECO:0000313" key="3">
    <source>
        <dbReference type="Proteomes" id="UP000217889"/>
    </source>
</evidence>
<dbReference type="PANTHER" id="PTHR39210">
    <property type="entry name" value="HEPARIN-SULFATE LYASE"/>
    <property type="match status" value="1"/>
</dbReference>
<dbReference type="Proteomes" id="UP000217889">
    <property type="component" value="Chromosome"/>
</dbReference>